<name>A0A1V0URY7_9BACL</name>
<protein>
    <submittedName>
        <fullName evidence="5">LuxR family transcriptional regulator</fullName>
    </submittedName>
</protein>
<reference evidence="5 6" key="1">
    <citation type="submission" date="2017-03" db="EMBL/GenBank/DDBJ databases">
        <title>Paenibacillus larvae genome sequencing.</title>
        <authorList>
            <person name="Dingman D.W."/>
        </authorList>
    </citation>
    <scope>NUCLEOTIDE SEQUENCE [LARGE SCALE GENOMIC DNA]</scope>
    <source>
        <strain evidence="5 6">SAG 10367</strain>
    </source>
</reference>
<dbReference type="SUPFAM" id="SSF52540">
    <property type="entry name" value="P-loop containing nucleoside triphosphate hydrolases"/>
    <property type="match status" value="1"/>
</dbReference>
<sequence length="872" mass="100611">MGGFQLLSAKLKAPVLRKQFVPRTELYRKLDMLSDRKVTVVQGLAGSGKTTLMTSYMRERPDLGWRWLTLDETNNDVRSFWYYTIEVLKELLDQEPDHLLTMFEAISQKPNLDHLLVLLVNKLEECGAVGTLVLDNFHVLNDTALLQSLSFFLNFSPESIRLVLLTRETPKLYLGDFAMSGLYLEISERELAFTQEEADLFLTQTLGLKLEPSAADKLYHWAEGWVGGLQLSALALGHRTHTLTEPVGKLNKYMIDYLSNEILLSVSETEQQFMLQTSVLTYFNETICNRMLGINNAATVIAKLLEKHLFVFTVDEEKGLYRYHQVFGEFLRGKLRERGTDVIRLLHYKAAEAYEEMDSWEESLQHYLQAENYQEAVRLLSASGHRFQNWTYLLQIPLDVLSCSRPLMFQRLFYHFCNLEIDDMRQIVSLIPNQEEDGLWSLFQFCCFLLGDKTFNLPAGMEWLNDWETIEIDDVTRAIILVTGGTMLALKDEFGMAMNWFDQAMRLEELSPNPYLRFSVLSSRVQVLETLGELTTCLSLYEEMFCLCENYPMLDPMRAVTWIGLTGIRLKMMQLELAEETMAATRRLLPDEENHLESGYLYNQMELRVLRRDKAGAIELLEQLQTYPLYQSPTYFTSILKYMLRCGLRNIEMENVVLERVEEQHDTAAIRLDDRLVCARIRAARGESELALQHLDVLLSYARKHGIRTVLVEGLLLKMTLITSGSTSSNKEILHVLREAVHYGYEHEHLAPFYLEIETIRPYLSLFLVDPNQELNSREKRFAQRIQSFVVEVKKGRSLPLASAEQETAILSKRELEVLQVLAAGRSNKEIGKELCISLATVKSHVINIYSKLQVSNRVEAVERGRELRLLR</sequence>
<proteinExistence type="predicted"/>
<evidence type="ECO:0000256" key="1">
    <source>
        <dbReference type="ARBA" id="ARBA00023015"/>
    </source>
</evidence>
<dbReference type="PRINTS" id="PR00038">
    <property type="entry name" value="HTHLUXR"/>
</dbReference>
<dbReference type="SUPFAM" id="SSF46894">
    <property type="entry name" value="C-terminal effector domain of the bipartite response regulators"/>
    <property type="match status" value="1"/>
</dbReference>
<keyword evidence="2" id="KW-0238">DNA-binding</keyword>
<dbReference type="InterPro" id="IPR016032">
    <property type="entry name" value="Sig_transdc_resp-reg_C-effctor"/>
</dbReference>
<dbReference type="PANTHER" id="PTHR44688">
    <property type="entry name" value="DNA-BINDING TRANSCRIPTIONAL ACTIVATOR DEVR_DOSR"/>
    <property type="match status" value="1"/>
</dbReference>
<keyword evidence="3" id="KW-0804">Transcription</keyword>
<dbReference type="SUPFAM" id="SSF48452">
    <property type="entry name" value="TPR-like"/>
    <property type="match status" value="1"/>
</dbReference>
<dbReference type="InterPro" id="IPR027417">
    <property type="entry name" value="P-loop_NTPase"/>
</dbReference>
<dbReference type="RefSeq" id="WP_083039717.1">
    <property type="nucleotide sequence ID" value="NZ_CP020557.1"/>
</dbReference>
<dbReference type="GO" id="GO:0003677">
    <property type="term" value="F:DNA binding"/>
    <property type="evidence" value="ECO:0007669"/>
    <property type="project" value="UniProtKB-KW"/>
</dbReference>
<dbReference type="Gene3D" id="1.25.40.10">
    <property type="entry name" value="Tetratricopeptide repeat domain"/>
    <property type="match status" value="1"/>
</dbReference>
<organism evidence="5 6">
    <name type="scientific">Paenibacillus larvae subsp. pulvifaciens</name>
    <dbReference type="NCBI Taxonomy" id="1477"/>
    <lineage>
        <taxon>Bacteria</taxon>
        <taxon>Bacillati</taxon>
        <taxon>Bacillota</taxon>
        <taxon>Bacilli</taxon>
        <taxon>Bacillales</taxon>
        <taxon>Paenibacillaceae</taxon>
        <taxon>Paenibacillus</taxon>
    </lineage>
</organism>
<dbReference type="Pfam" id="PF25873">
    <property type="entry name" value="WHD_MalT"/>
    <property type="match status" value="1"/>
</dbReference>
<dbReference type="Gene3D" id="1.10.10.10">
    <property type="entry name" value="Winged helix-like DNA-binding domain superfamily/Winged helix DNA-binding domain"/>
    <property type="match status" value="1"/>
</dbReference>
<dbReference type="AlphaFoldDB" id="A0A1V0URY7"/>
<feature type="domain" description="HTH luxR-type" evidence="4">
    <location>
        <begin position="804"/>
        <end position="869"/>
    </location>
</feature>
<keyword evidence="1" id="KW-0805">Transcription regulation</keyword>
<evidence type="ECO:0000259" key="4">
    <source>
        <dbReference type="PROSITE" id="PS50043"/>
    </source>
</evidence>
<dbReference type="InterPro" id="IPR049945">
    <property type="entry name" value="AAA_22"/>
</dbReference>
<gene>
    <name evidence="5" type="ORF">B7C51_09005</name>
</gene>
<dbReference type="InterPro" id="IPR000792">
    <property type="entry name" value="Tscrpt_reg_LuxR_C"/>
</dbReference>
<dbReference type="GO" id="GO:0006355">
    <property type="term" value="P:regulation of DNA-templated transcription"/>
    <property type="evidence" value="ECO:0007669"/>
    <property type="project" value="InterPro"/>
</dbReference>
<accession>A0A1V0URY7</accession>
<dbReference type="Gene3D" id="3.40.50.300">
    <property type="entry name" value="P-loop containing nucleotide triphosphate hydrolases"/>
    <property type="match status" value="1"/>
</dbReference>
<dbReference type="EMBL" id="CP020557">
    <property type="protein sequence ID" value="ARF67934.1"/>
    <property type="molecule type" value="Genomic_DNA"/>
</dbReference>
<dbReference type="GO" id="GO:0016887">
    <property type="term" value="F:ATP hydrolysis activity"/>
    <property type="evidence" value="ECO:0007669"/>
    <property type="project" value="InterPro"/>
</dbReference>
<dbReference type="PANTHER" id="PTHR44688:SF16">
    <property type="entry name" value="DNA-BINDING TRANSCRIPTIONAL ACTIVATOR DEVR_DOSR"/>
    <property type="match status" value="1"/>
</dbReference>
<evidence type="ECO:0000256" key="3">
    <source>
        <dbReference type="ARBA" id="ARBA00023163"/>
    </source>
</evidence>
<evidence type="ECO:0000313" key="5">
    <source>
        <dbReference type="EMBL" id="ARF67934.1"/>
    </source>
</evidence>
<dbReference type="InterPro" id="IPR036388">
    <property type="entry name" value="WH-like_DNA-bd_sf"/>
</dbReference>
<evidence type="ECO:0000256" key="2">
    <source>
        <dbReference type="ARBA" id="ARBA00023125"/>
    </source>
</evidence>
<dbReference type="InterPro" id="IPR059106">
    <property type="entry name" value="WHD_MalT"/>
</dbReference>
<dbReference type="Pfam" id="PF13401">
    <property type="entry name" value="AAA_22"/>
    <property type="match status" value="1"/>
</dbReference>
<dbReference type="PROSITE" id="PS00622">
    <property type="entry name" value="HTH_LUXR_1"/>
    <property type="match status" value="1"/>
</dbReference>
<evidence type="ECO:0000313" key="6">
    <source>
        <dbReference type="Proteomes" id="UP000192727"/>
    </source>
</evidence>
<dbReference type="PROSITE" id="PS50043">
    <property type="entry name" value="HTH_LUXR_2"/>
    <property type="match status" value="1"/>
</dbReference>
<dbReference type="SMART" id="SM00421">
    <property type="entry name" value="HTH_LUXR"/>
    <property type="match status" value="1"/>
</dbReference>
<dbReference type="Pfam" id="PF00196">
    <property type="entry name" value="GerE"/>
    <property type="match status" value="1"/>
</dbReference>
<dbReference type="InterPro" id="IPR011990">
    <property type="entry name" value="TPR-like_helical_dom_sf"/>
</dbReference>
<dbReference type="CDD" id="cd06170">
    <property type="entry name" value="LuxR_C_like"/>
    <property type="match status" value="1"/>
</dbReference>
<dbReference type="Proteomes" id="UP000192727">
    <property type="component" value="Chromosome"/>
</dbReference>